<dbReference type="EMBL" id="FOAP01000026">
    <property type="protein sequence ID" value="SEM94521.1"/>
    <property type="molecule type" value="Genomic_DNA"/>
</dbReference>
<name>A0A1H8CGV9_STIAU</name>
<keyword evidence="4" id="KW-1185">Reference proteome</keyword>
<evidence type="ECO:0000313" key="3">
    <source>
        <dbReference type="EMBL" id="SEM94521.1"/>
    </source>
</evidence>
<evidence type="ECO:0000256" key="2">
    <source>
        <dbReference type="SAM" id="SignalP"/>
    </source>
</evidence>
<organism evidence="3 4">
    <name type="scientific">Stigmatella aurantiaca</name>
    <dbReference type="NCBI Taxonomy" id="41"/>
    <lineage>
        <taxon>Bacteria</taxon>
        <taxon>Pseudomonadati</taxon>
        <taxon>Myxococcota</taxon>
        <taxon>Myxococcia</taxon>
        <taxon>Myxococcales</taxon>
        <taxon>Cystobacterineae</taxon>
        <taxon>Archangiaceae</taxon>
        <taxon>Stigmatella</taxon>
    </lineage>
</organism>
<evidence type="ECO:0000256" key="1">
    <source>
        <dbReference type="SAM" id="MobiDB-lite"/>
    </source>
</evidence>
<keyword evidence="2" id="KW-0732">Signal</keyword>
<feature type="signal peptide" evidence="2">
    <location>
        <begin position="1"/>
        <end position="20"/>
    </location>
</feature>
<dbReference type="PROSITE" id="PS51257">
    <property type="entry name" value="PROKAR_LIPOPROTEIN"/>
    <property type="match status" value="1"/>
</dbReference>
<sequence>MSRTASPALVLGALALSGLAACPSHPPTPTAPTEPPVRIPPGCAQNLSGEYHHAANAAFHYLAQDDGRTLSLTLLRTRADGGVEQAPDPGAISLVLNRTPDGFRGQTHATGFNVSGTPCPVTFPTELTACDSGSLTLRTVSSTAIDEACQPPSSGPMPQRVEHVLRRAAPSPGAPDAGTPDAGT</sequence>
<feature type="region of interest" description="Disordered" evidence="1">
    <location>
        <begin position="146"/>
        <end position="184"/>
    </location>
</feature>
<accession>A0A1H8CGV9</accession>
<proteinExistence type="predicted"/>
<evidence type="ECO:0000313" key="4">
    <source>
        <dbReference type="Proteomes" id="UP000182719"/>
    </source>
</evidence>
<gene>
    <name evidence="3" type="ORF">SAMN05444354_12676</name>
</gene>
<dbReference type="AlphaFoldDB" id="A0A1H8CGV9"/>
<feature type="chain" id="PRO_5010343801" description="Lipoprotein" evidence="2">
    <location>
        <begin position="21"/>
        <end position="184"/>
    </location>
</feature>
<evidence type="ECO:0008006" key="5">
    <source>
        <dbReference type="Google" id="ProtNLM"/>
    </source>
</evidence>
<reference evidence="4" key="1">
    <citation type="submission" date="2016-10" db="EMBL/GenBank/DDBJ databases">
        <authorList>
            <person name="Varghese N."/>
            <person name="Submissions S."/>
        </authorList>
    </citation>
    <scope>NUCLEOTIDE SEQUENCE [LARGE SCALE GENOMIC DNA]</scope>
    <source>
        <strain evidence="4">DSM 17044</strain>
    </source>
</reference>
<dbReference type="Proteomes" id="UP000182719">
    <property type="component" value="Unassembled WGS sequence"/>
</dbReference>
<dbReference type="RefSeq" id="WP_075010618.1">
    <property type="nucleotide sequence ID" value="NZ_FOAP01000026.1"/>
</dbReference>
<protein>
    <recommendedName>
        <fullName evidence="5">Lipoprotein</fullName>
    </recommendedName>
</protein>
<dbReference type="OrthoDB" id="5381790at2"/>